<dbReference type="OrthoDB" id="8908212at2"/>
<evidence type="ECO:0000313" key="2">
    <source>
        <dbReference type="Proteomes" id="UP000193427"/>
    </source>
</evidence>
<dbReference type="EMBL" id="CP015118">
    <property type="protein sequence ID" value="ARN20772.1"/>
    <property type="molecule type" value="Genomic_DNA"/>
</dbReference>
<organism evidence="1 2">
    <name type="scientific">Piscinibacter gummiphilus</name>
    <dbReference type="NCBI Taxonomy" id="946333"/>
    <lineage>
        <taxon>Bacteria</taxon>
        <taxon>Pseudomonadati</taxon>
        <taxon>Pseudomonadota</taxon>
        <taxon>Betaproteobacteria</taxon>
        <taxon>Burkholderiales</taxon>
        <taxon>Sphaerotilaceae</taxon>
        <taxon>Piscinibacter</taxon>
    </lineage>
</organism>
<proteinExistence type="predicted"/>
<dbReference type="Pfam" id="PF09613">
    <property type="entry name" value="HrpB1_HrpK"/>
    <property type="match status" value="1"/>
</dbReference>
<name>A0A1W6L952_9BURK</name>
<reference evidence="1 2" key="1">
    <citation type="submission" date="2016-04" db="EMBL/GenBank/DDBJ databases">
        <title>Complete genome sequence of natural rubber-degrading, novel Gram-negative bacterium, Rhizobacter gummiphilus strain NS21.</title>
        <authorList>
            <person name="Tabata M."/>
            <person name="Kasai D."/>
            <person name="Fukuda M."/>
        </authorList>
    </citation>
    <scope>NUCLEOTIDE SEQUENCE [LARGE SCALE GENOMIC DNA]</scope>
    <source>
        <strain evidence="1 2">NS21</strain>
    </source>
</reference>
<dbReference type="Proteomes" id="UP000193427">
    <property type="component" value="Chromosome"/>
</dbReference>
<dbReference type="KEGG" id="rgu:A4W93_13180"/>
<evidence type="ECO:0000313" key="1">
    <source>
        <dbReference type="EMBL" id="ARN20772.1"/>
    </source>
</evidence>
<protein>
    <submittedName>
        <fullName evidence="1">Uncharacterized protein</fullName>
    </submittedName>
</protein>
<accession>A0A1W6L952</accession>
<dbReference type="RefSeq" id="WP_085751051.1">
    <property type="nucleotide sequence ID" value="NZ_BSPR01000007.1"/>
</dbReference>
<dbReference type="AlphaFoldDB" id="A0A1W6L952"/>
<dbReference type="InterPro" id="IPR013394">
    <property type="entry name" value="T3SS_HrpB1/HrpK"/>
</dbReference>
<gene>
    <name evidence="1" type="ORF">A4W93_13180</name>
</gene>
<keyword evidence="2" id="KW-1185">Reference proteome</keyword>
<sequence length="150" mass="16499">MIVLERFHMPFAAMPPVAEPPPPSPLMYQVELVRKLISTMMVGQMHGQSDDVAHVFRTLSEMLGDGRHLRISLALASAIGGDAQPARDLLDEGMDDWPGAEPAKVSVAMALKIGGDPRWVHVCEQTLAVSNDDDARRFARQLLDQPYLQA</sequence>
<dbReference type="STRING" id="946333.A4W93_13180"/>